<dbReference type="PANTHER" id="PTHR33710:SF86">
    <property type="entry name" value="VIRAL MOVEMENT PROTEIN"/>
    <property type="match status" value="1"/>
</dbReference>
<dbReference type="PANTHER" id="PTHR33710">
    <property type="entry name" value="BNAC02G09200D PROTEIN"/>
    <property type="match status" value="1"/>
</dbReference>
<dbReference type="SUPFAM" id="SSF56219">
    <property type="entry name" value="DNase I-like"/>
    <property type="match status" value="1"/>
</dbReference>
<organism evidence="4 5">
    <name type="scientific">Brassica napus</name>
    <name type="common">Rape</name>
    <dbReference type="NCBI Taxonomy" id="3708"/>
    <lineage>
        <taxon>Eukaryota</taxon>
        <taxon>Viridiplantae</taxon>
        <taxon>Streptophyta</taxon>
        <taxon>Embryophyta</taxon>
        <taxon>Tracheophyta</taxon>
        <taxon>Spermatophyta</taxon>
        <taxon>Magnoliopsida</taxon>
        <taxon>eudicotyledons</taxon>
        <taxon>Gunneridae</taxon>
        <taxon>Pentapetalae</taxon>
        <taxon>rosids</taxon>
        <taxon>malvids</taxon>
        <taxon>Brassicales</taxon>
        <taxon>Brassicaceae</taxon>
        <taxon>Brassiceae</taxon>
        <taxon>Brassica</taxon>
    </lineage>
</organism>
<accession>A0ABQ7YTK7</accession>
<dbReference type="Proteomes" id="UP000824890">
    <property type="component" value="Unassembled WGS sequence"/>
</dbReference>
<evidence type="ECO:0000313" key="4">
    <source>
        <dbReference type="EMBL" id="KAH0870866.1"/>
    </source>
</evidence>
<feature type="non-terminal residue" evidence="4">
    <location>
        <position position="916"/>
    </location>
</feature>
<protein>
    <recommendedName>
        <fullName evidence="6">DUF4283 domain-containing protein</fullName>
    </recommendedName>
</protein>
<dbReference type="Pfam" id="PF03372">
    <property type="entry name" value="Exo_endo_phos"/>
    <property type="match status" value="1"/>
</dbReference>
<evidence type="ECO:0000256" key="1">
    <source>
        <dbReference type="SAM" id="MobiDB-lite"/>
    </source>
</evidence>
<dbReference type="InterPro" id="IPR025558">
    <property type="entry name" value="DUF4283"/>
</dbReference>
<reference evidence="4 5" key="1">
    <citation type="submission" date="2021-05" db="EMBL/GenBank/DDBJ databases">
        <title>Genome Assembly of Synthetic Allotetraploid Brassica napus Reveals Homoeologous Exchanges between Subgenomes.</title>
        <authorList>
            <person name="Davis J.T."/>
        </authorList>
    </citation>
    <scope>NUCLEOTIDE SEQUENCE [LARGE SCALE GENOMIC DNA]</scope>
    <source>
        <strain evidence="5">cv. Da-Ae</strain>
        <tissue evidence="4">Seedling</tissue>
    </source>
</reference>
<gene>
    <name evidence="4" type="ORF">HID58_077888</name>
</gene>
<proteinExistence type="predicted"/>
<feature type="domain" description="Endonuclease/exonuclease/phosphatase" evidence="2">
    <location>
        <begin position="587"/>
        <end position="756"/>
    </location>
</feature>
<feature type="compositionally biased region" description="Acidic residues" evidence="1">
    <location>
        <begin position="396"/>
        <end position="405"/>
    </location>
</feature>
<keyword evidence="5" id="KW-1185">Reference proteome</keyword>
<feature type="domain" description="DUF4283" evidence="3">
    <location>
        <begin position="233"/>
        <end position="318"/>
    </location>
</feature>
<comment type="caution">
    <text evidence="4">The sequence shown here is derived from an EMBL/GenBank/DDBJ whole genome shotgun (WGS) entry which is preliminary data.</text>
</comment>
<feature type="region of interest" description="Disordered" evidence="1">
    <location>
        <begin position="503"/>
        <end position="537"/>
    </location>
</feature>
<evidence type="ECO:0000259" key="2">
    <source>
        <dbReference type="Pfam" id="PF03372"/>
    </source>
</evidence>
<dbReference type="InterPro" id="IPR005135">
    <property type="entry name" value="Endo/exonuclease/phosphatase"/>
</dbReference>
<dbReference type="Pfam" id="PF14111">
    <property type="entry name" value="DUF4283"/>
    <property type="match status" value="1"/>
</dbReference>
<feature type="region of interest" description="Disordered" evidence="1">
    <location>
        <begin position="387"/>
        <end position="415"/>
    </location>
</feature>
<name>A0ABQ7YTK7_BRANA</name>
<evidence type="ECO:0000313" key="5">
    <source>
        <dbReference type="Proteomes" id="UP000824890"/>
    </source>
</evidence>
<dbReference type="EMBL" id="JAGKQM010000017">
    <property type="protein sequence ID" value="KAH0870866.1"/>
    <property type="molecule type" value="Genomic_DNA"/>
</dbReference>
<sequence length="916" mass="100340">DKVSTLVSLSVGLQPRRRPSIAPIPFRFPHSHVPMSAKKKKFRPPFAVSSKVSRFVGPSSYSTLAKRKKSESFSASVGAASDGVASGSVGPVGCLSVPSNSPIASFASIKPVISLTGPASVVSDTIASGSVSPKVIPSVLASVSSVSPVTAAVVGVQSHLQAIIDSPPLVNASPAYTAHVSSPGAPAAGVTPTRNYASLFKSSRELKEMGSPTEHTSGAPFVLIPDENIQAAKEEFKDFIYAKFHNDVPPMGRIIGILNAIWAKSGPRIFVHNLGQGSFLLKVINVRTREAFLARSCWNIAGVPMFVSPWSPDFTPEEAPLSTVVVQVEMRNVPYLLFNDESLSRQDLPSSEIPLNDDQPADLTAKVVLTLDSDSSPDGIALVVDIPPSQSPQANDDLEPGEIVEEPSSNTEEANNVKKVQSVDLKGSVVMASSSERSVSVASDVLIASVCSIGLQDFLGSDGIVLSEVAHGPEEELRNAVSGVSLVGDLVVGALGSEIVPADVHSPKAQDPSVASDLDSDSDTNRPPNPDFDEAEQIEKPFTLVRGGVAAGRLNNDRRHTMTKGWINIHKPLFRAFLETHILEINKDQHELGRIVIVWDPRITVFIYQASAQSVTCGIHVPAENLNITVSFVYGFNLLEDRVSLWTELVDLHATTPVSRCPWAVLGDFNQILRSEHHSNHLSARVDISGIEDTNLSLQEAELFEAQAKGLPFTWRNNQDNNPISTKIDHAFINHLWASSFPDSYADFLDPDQSDHAPCLFRLPSHTRRVCKPFKFFHHVTDHPEYSELVNEGWQFDHIVGTNQFKLVRSLKLLKGRHYNGISRQVKEQSAVVDNLQRSLLTASDQETAREEHVQRAQLNILLNAEHRFYRQRSRVRWADVRDRNTTFYHHTVSQHATRNHIHFLRDQDDRFIATT</sequence>
<dbReference type="Gene3D" id="3.60.10.10">
    <property type="entry name" value="Endonuclease/exonuclease/phosphatase"/>
    <property type="match status" value="1"/>
</dbReference>
<dbReference type="InterPro" id="IPR036691">
    <property type="entry name" value="Endo/exonu/phosph_ase_sf"/>
</dbReference>
<evidence type="ECO:0008006" key="6">
    <source>
        <dbReference type="Google" id="ProtNLM"/>
    </source>
</evidence>
<feature type="non-terminal residue" evidence="4">
    <location>
        <position position="1"/>
    </location>
</feature>
<evidence type="ECO:0000259" key="3">
    <source>
        <dbReference type="Pfam" id="PF14111"/>
    </source>
</evidence>